<feature type="domain" description="Extradiol ring-cleavage dioxygenase class III enzyme subunit B" evidence="1">
    <location>
        <begin position="4"/>
        <end position="224"/>
    </location>
</feature>
<organism evidence="2 3">
    <name type="scientific">Rugosimonospora acidiphila</name>
    <dbReference type="NCBI Taxonomy" id="556531"/>
    <lineage>
        <taxon>Bacteria</taxon>
        <taxon>Bacillati</taxon>
        <taxon>Actinomycetota</taxon>
        <taxon>Actinomycetes</taxon>
        <taxon>Micromonosporales</taxon>
        <taxon>Micromonosporaceae</taxon>
        <taxon>Rugosimonospora</taxon>
    </lineage>
</organism>
<reference evidence="3" key="1">
    <citation type="journal article" date="2019" name="Int. J. Syst. Evol. Microbiol.">
        <title>The Global Catalogue of Microorganisms (GCM) 10K type strain sequencing project: providing services to taxonomists for standard genome sequencing and annotation.</title>
        <authorList>
            <consortium name="The Broad Institute Genomics Platform"/>
            <consortium name="The Broad Institute Genome Sequencing Center for Infectious Disease"/>
            <person name="Wu L."/>
            <person name="Ma J."/>
        </authorList>
    </citation>
    <scope>NUCLEOTIDE SEQUENCE [LARGE SCALE GENOMIC DNA]</scope>
    <source>
        <strain evidence="3">JCM 18304</strain>
    </source>
</reference>
<dbReference type="InterPro" id="IPR004183">
    <property type="entry name" value="Xdiol_dOase_suB"/>
</dbReference>
<dbReference type="Proteomes" id="UP001501570">
    <property type="component" value="Unassembled WGS sequence"/>
</dbReference>
<proteinExistence type="predicted"/>
<gene>
    <name evidence="2" type="ORF">GCM10023322_45460</name>
</gene>
<evidence type="ECO:0000313" key="3">
    <source>
        <dbReference type="Proteomes" id="UP001501570"/>
    </source>
</evidence>
<keyword evidence="3" id="KW-1185">Reference proteome</keyword>
<protein>
    <recommendedName>
        <fullName evidence="1">Extradiol ring-cleavage dioxygenase class III enzyme subunit B domain-containing protein</fullName>
    </recommendedName>
</protein>
<dbReference type="SUPFAM" id="SSF53213">
    <property type="entry name" value="LigB-like"/>
    <property type="match status" value="1"/>
</dbReference>
<evidence type="ECO:0000313" key="2">
    <source>
        <dbReference type="EMBL" id="GAA5190404.1"/>
    </source>
</evidence>
<evidence type="ECO:0000259" key="1">
    <source>
        <dbReference type="Pfam" id="PF02900"/>
    </source>
</evidence>
<sequence>MAPDDRRQRVYDGFSQLREHVRRAEPDLIVAFSNEHITNFTPGHVSAHCVSLALENPALPEFNLPKAGVPGDPEFARGLVSYAYANDFDLAYAAELELDHGTGLPLSFLTPDYDVPVVVILQNVIFSPMASVARSFRLGELVTRYVTERADNRRVALLGTGGVSHWVGNSRHGDINSEFDEWFLRQIASGDYGPLVRLTQPEIDEAGDGANEIRNWLAVAGGAQALTPSVVLEETFVPGWNTSAYQVVWQ</sequence>
<dbReference type="Gene3D" id="3.40.830.10">
    <property type="entry name" value="LigB-like"/>
    <property type="match status" value="1"/>
</dbReference>
<comment type="caution">
    <text evidence="2">The sequence shown here is derived from an EMBL/GenBank/DDBJ whole genome shotgun (WGS) entry which is preliminary data.</text>
</comment>
<accession>A0ABP9S253</accession>
<dbReference type="EMBL" id="BAABJQ010000014">
    <property type="protein sequence ID" value="GAA5190404.1"/>
    <property type="molecule type" value="Genomic_DNA"/>
</dbReference>
<name>A0ABP9S253_9ACTN</name>
<dbReference type="Pfam" id="PF02900">
    <property type="entry name" value="LigB"/>
    <property type="match status" value="1"/>
</dbReference>